<keyword evidence="2" id="KW-0813">Transport</keyword>
<evidence type="ECO:0000256" key="1">
    <source>
        <dbReference type="ARBA" id="ARBA00004141"/>
    </source>
</evidence>
<feature type="transmembrane region" description="Helical" evidence="6">
    <location>
        <begin position="167"/>
        <end position="188"/>
    </location>
</feature>
<evidence type="ECO:0000256" key="4">
    <source>
        <dbReference type="ARBA" id="ARBA00022989"/>
    </source>
</evidence>
<dbReference type="Pfam" id="PF13520">
    <property type="entry name" value="AA_permease_2"/>
    <property type="match status" value="1"/>
</dbReference>
<dbReference type="RefSeq" id="WP_267311603.1">
    <property type="nucleotide sequence ID" value="NZ_JABXXV010000002.1"/>
</dbReference>
<dbReference type="PIRSF" id="PIRSF006060">
    <property type="entry name" value="AA_transporter"/>
    <property type="match status" value="1"/>
</dbReference>
<dbReference type="PANTHER" id="PTHR43243">
    <property type="entry name" value="INNER MEMBRANE TRANSPORTER YGJI-RELATED"/>
    <property type="match status" value="1"/>
</dbReference>
<evidence type="ECO:0000256" key="6">
    <source>
        <dbReference type="SAM" id="Phobius"/>
    </source>
</evidence>
<evidence type="ECO:0000313" key="7">
    <source>
        <dbReference type="EMBL" id="NVN46199.1"/>
    </source>
</evidence>
<keyword evidence="4 6" id="KW-1133">Transmembrane helix</keyword>
<name>A0ABX2P3L8_9PROT</name>
<dbReference type="Proteomes" id="UP001516351">
    <property type="component" value="Unassembled WGS sequence"/>
</dbReference>
<feature type="transmembrane region" description="Helical" evidence="6">
    <location>
        <begin position="279"/>
        <end position="303"/>
    </location>
</feature>
<feature type="transmembrane region" description="Helical" evidence="6">
    <location>
        <begin position="134"/>
        <end position="155"/>
    </location>
</feature>
<feature type="transmembrane region" description="Helical" evidence="6">
    <location>
        <begin position="200"/>
        <end position="219"/>
    </location>
</feature>
<feature type="transmembrane region" description="Helical" evidence="6">
    <location>
        <begin position="102"/>
        <end position="122"/>
    </location>
</feature>
<keyword evidence="5 6" id="KW-0472">Membrane</keyword>
<protein>
    <submittedName>
        <fullName evidence="7">Amino acid permease</fullName>
    </submittedName>
</protein>
<dbReference type="Gene3D" id="1.20.1740.10">
    <property type="entry name" value="Amino acid/polyamine transporter I"/>
    <property type="match status" value="1"/>
</dbReference>
<gene>
    <name evidence="7" type="ORF">HW542_05175</name>
</gene>
<evidence type="ECO:0000256" key="5">
    <source>
        <dbReference type="ARBA" id="ARBA00023136"/>
    </source>
</evidence>
<feature type="transmembrane region" description="Helical" evidence="6">
    <location>
        <begin position="68"/>
        <end position="90"/>
    </location>
</feature>
<sequence length="503" mass="52349">MPCDRERVTLPFVQALEENGIMAAEGKSRILHRQLGPFSLLMMGIGSVVGAGIYVLPGIAAAHYAGPAVSLSFVLAAISCGFIGLCYAELASALPEAMGGAYGYSRAILGIGPAWWVAWMLVLEYALAGSAVSVGLTGYLSGLLASCGLTLPGAATNSTVIWHDGGFHLAGQINAVSLCLVLVLGLILSRGIRQASRANGAFVLLKLAVLVVFVSVGWSHVRPALWHPFLPQSEGGFHFGLAGLLRAVAVVSFAYLGFDSISIAASEARNPGRDVPFGLIGALAISAVLYVMVSLVMTGLVPFRALDVASPVALAVQALAMPSLGFVLQFGSVIGLGSVLFVSLYGQSRLCHILAHDRLISERFSLVDPKSGAPVLAIAMTTALTALTAALLPIALLADLVSIGTMIGFVVIAVAVMKLRGDATRAPARFRVPLPGLRVGTLWIGIVPVLAIVTCLVNLTTVLSDLVAQSLRGDWIPLGFLALYCIAGWVLGRRSARAIHKAG</sequence>
<feature type="transmembrane region" description="Helical" evidence="6">
    <location>
        <begin position="400"/>
        <end position="419"/>
    </location>
</feature>
<keyword evidence="3 6" id="KW-0812">Transmembrane</keyword>
<feature type="transmembrane region" description="Helical" evidence="6">
    <location>
        <begin position="475"/>
        <end position="492"/>
    </location>
</feature>
<proteinExistence type="predicted"/>
<comment type="caution">
    <text evidence="7">The sequence shown here is derived from an EMBL/GenBank/DDBJ whole genome shotgun (WGS) entry which is preliminary data.</text>
</comment>
<comment type="subcellular location">
    <subcellularLocation>
        <location evidence="1">Membrane</location>
        <topology evidence="1">Multi-pass membrane protein</topology>
    </subcellularLocation>
</comment>
<evidence type="ECO:0000256" key="3">
    <source>
        <dbReference type="ARBA" id="ARBA00022692"/>
    </source>
</evidence>
<feature type="transmembrane region" description="Helical" evidence="6">
    <location>
        <begin position="373"/>
        <end position="394"/>
    </location>
</feature>
<evidence type="ECO:0000256" key="2">
    <source>
        <dbReference type="ARBA" id="ARBA00022448"/>
    </source>
</evidence>
<feature type="transmembrane region" description="Helical" evidence="6">
    <location>
        <begin position="323"/>
        <end position="345"/>
    </location>
</feature>
<accession>A0ABX2P3L8</accession>
<organism evidence="7 8">
    <name type="scientific">Asaia spathodeae</name>
    <dbReference type="NCBI Taxonomy" id="657016"/>
    <lineage>
        <taxon>Bacteria</taxon>
        <taxon>Pseudomonadati</taxon>
        <taxon>Pseudomonadota</taxon>
        <taxon>Alphaproteobacteria</taxon>
        <taxon>Acetobacterales</taxon>
        <taxon>Acetobacteraceae</taxon>
        <taxon>Asaia</taxon>
    </lineage>
</organism>
<dbReference type="EMBL" id="JABXXV010000002">
    <property type="protein sequence ID" value="NVN46199.1"/>
    <property type="molecule type" value="Genomic_DNA"/>
</dbReference>
<feature type="transmembrane region" description="Helical" evidence="6">
    <location>
        <begin position="440"/>
        <end position="463"/>
    </location>
</feature>
<evidence type="ECO:0000313" key="8">
    <source>
        <dbReference type="Proteomes" id="UP001516351"/>
    </source>
</evidence>
<dbReference type="InterPro" id="IPR002293">
    <property type="entry name" value="AA/rel_permease1"/>
</dbReference>
<feature type="transmembrane region" description="Helical" evidence="6">
    <location>
        <begin position="239"/>
        <end position="258"/>
    </location>
</feature>
<keyword evidence="8" id="KW-1185">Reference proteome</keyword>
<reference evidence="7 8" key="1">
    <citation type="submission" date="2020-06" db="EMBL/GenBank/DDBJ databases">
        <title>Synonyms of Asaia species.</title>
        <authorList>
            <person name="Sombolestani A."/>
        </authorList>
    </citation>
    <scope>NUCLEOTIDE SEQUENCE [LARGE SCALE GENOMIC DNA]</scope>
    <source>
        <strain evidence="7 8">LMG 27047</strain>
    </source>
</reference>
<dbReference type="PANTHER" id="PTHR43243:SF4">
    <property type="entry name" value="CATIONIC AMINO ACID TRANSPORTER 4"/>
    <property type="match status" value="1"/>
</dbReference>
<feature type="transmembrane region" description="Helical" evidence="6">
    <location>
        <begin position="35"/>
        <end position="56"/>
    </location>
</feature>